<keyword evidence="2" id="KW-0812">Transmembrane</keyword>
<organism evidence="3 4">
    <name type="scientific">Bradyrhizobium barranii</name>
    <dbReference type="NCBI Taxonomy" id="2992140"/>
    <lineage>
        <taxon>Bacteria</taxon>
        <taxon>Pseudomonadati</taxon>
        <taxon>Pseudomonadota</taxon>
        <taxon>Alphaproteobacteria</taxon>
        <taxon>Hyphomicrobiales</taxon>
        <taxon>Nitrobacteraceae</taxon>
        <taxon>Bradyrhizobium</taxon>
    </lineage>
</organism>
<keyword evidence="2" id="KW-1133">Transmembrane helix</keyword>
<reference evidence="3" key="1">
    <citation type="submission" date="2021-11" db="EMBL/GenBank/DDBJ databases">
        <title>Australian commercial rhizobial inoculants.</title>
        <authorList>
            <person name="Kohlmeier M.G."/>
            <person name="O'Hara G.W."/>
            <person name="Colombi E."/>
            <person name="Ramsay J.P."/>
            <person name="Terpolilli J."/>
        </authorList>
    </citation>
    <scope>NUCLEOTIDE SEQUENCE</scope>
    <source>
        <strain evidence="3">CC829</strain>
    </source>
</reference>
<gene>
    <name evidence="3" type="ORF">BjapCC829_34845</name>
</gene>
<feature type="region of interest" description="Disordered" evidence="1">
    <location>
        <begin position="1"/>
        <end position="21"/>
    </location>
</feature>
<name>A0ABY3QGG8_9BRAD</name>
<evidence type="ECO:0000256" key="1">
    <source>
        <dbReference type="SAM" id="MobiDB-lite"/>
    </source>
</evidence>
<keyword evidence="4" id="KW-1185">Reference proteome</keyword>
<accession>A0ABY3QGG8</accession>
<feature type="transmembrane region" description="Helical" evidence="2">
    <location>
        <begin position="32"/>
        <end position="49"/>
    </location>
</feature>
<protein>
    <submittedName>
        <fullName evidence="3">Uncharacterized protein</fullName>
    </submittedName>
</protein>
<dbReference type="RefSeq" id="WP_231142998.1">
    <property type="nucleotide sequence ID" value="NZ_CP088100.1"/>
</dbReference>
<evidence type="ECO:0000256" key="2">
    <source>
        <dbReference type="SAM" id="Phobius"/>
    </source>
</evidence>
<evidence type="ECO:0000313" key="4">
    <source>
        <dbReference type="Proteomes" id="UP001430990"/>
    </source>
</evidence>
<keyword evidence="2" id="KW-0472">Membrane</keyword>
<sequence length="50" mass="5405">MNDNPLGDLKPRQIDGQAGEPPYYTRESASNLLWGIGLALLVALALMFCA</sequence>
<dbReference type="Proteomes" id="UP001430990">
    <property type="component" value="Chromosome"/>
</dbReference>
<dbReference type="EMBL" id="CP088100">
    <property type="protein sequence ID" value="UFW85060.1"/>
    <property type="molecule type" value="Genomic_DNA"/>
</dbReference>
<evidence type="ECO:0000313" key="3">
    <source>
        <dbReference type="EMBL" id="UFW85060.1"/>
    </source>
</evidence>
<proteinExistence type="predicted"/>